<evidence type="ECO:0000256" key="1">
    <source>
        <dbReference type="SAM" id="Phobius"/>
    </source>
</evidence>
<name>A0ABQ6GSB2_9GAMM</name>
<organism evidence="2 3">
    <name type="scientific">Thalassotalea insulae</name>
    <dbReference type="NCBI Taxonomy" id="2056778"/>
    <lineage>
        <taxon>Bacteria</taxon>
        <taxon>Pseudomonadati</taxon>
        <taxon>Pseudomonadota</taxon>
        <taxon>Gammaproteobacteria</taxon>
        <taxon>Alteromonadales</taxon>
        <taxon>Colwelliaceae</taxon>
        <taxon>Thalassotalea</taxon>
    </lineage>
</organism>
<gene>
    <name evidence="2" type="ORF">tinsulaeT_06600</name>
</gene>
<evidence type="ECO:0000313" key="3">
    <source>
        <dbReference type="Proteomes" id="UP001157186"/>
    </source>
</evidence>
<comment type="caution">
    <text evidence="2">The sequence shown here is derived from an EMBL/GenBank/DDBJ whole genome shotgun (WGS) entry which is preliminary data.</text>
</comment>
<protein>
    <submittedName>
        <fullName evidence="2">Uncharacterized protein</fullName>
    </submittedName>
</protein>
<proteinExistence type="predicted"/>
<reference evidence="2 3" key="1">
    <citation type="submission" date="2023-03" db="EMBL/GenBank/DDBJ databases">
        <title>Draft genome sequence of Thalassotalea insulae KCTC 62186T.</title>
        <authorList>
            <person name="Sawabe T."/>
        </authorList>
    </citation>
    <scope>NUCLEOTIDE SEQUENCE [LARGE SCALE GENOMIC DNA]</scope>
    <source>
        <strain evidence="2 3">KCTC 62186</strain>
    </source>
</reference>
<keyword evidence="1" id="KW-0472">Membrane</keyword>
<feature type="transmembrane region" description="Helical" evidence="1">
    <location>
        <begin position="7"/>
        <end position="28"/>
    </location>
</feature>
<sequence>MISANKAFIKVFIVLLTVIVGICISAFVTVKQSQASERGSKQQAIVQAEHDTVIKSRLARNLQYGVNMLTPGNKQFNPRFLKKVLTKAKHRSQ</sequence>
<keyword evidence="1" id="KW-1133">Transmembrane helix</keyword>
<evidence type="ECO:0000313" key="2">
    <source>
        <dbReference type="EMBL" id="GLX77320.1"/>
    </source>
</evidence>
<accession>A0ABQ6GSB2</accession>
<keyword evidence="3" id="KW-1185">Reference proteome</keyword>
<keyword evidence="1" id="KW-0812">Transmembrane</keyword>
<dbReference type="EMBL" id="BSST01000001">
    <property type="protein sequence ID" value="GLX77320.1"/>
    <property type="molecule type" value="Genomic_DNA"/>
</dbReference>
<dbReference type="Proteomes" id="UP001157186">
    <property type="component" value="Unassembled WGS sequence"/>
</dbReference>